<reference evidence="2 3" key="1">
    <citation type="submission" date="2018-06" db="EMBL/GenBank/DDBJ databases">
        <title>Extensive metabolic versatility and redundancy in microbially diverse, dynamic hydrothermal sediments.</title>
        <authorList>
            <person name="Dombrowski N."/>
            <person name="Teske A."/>
            <person name="Baker B.J."/>
        </authorList>
    </citation>
    <scope>NUCLEOTIDE SEQUENCE [LARGE SCALE GENOMIC DNA]</scope>
    <source>
        <strain evidence="2">B51_G17</strain>
    </source>
</reference>
<dbReference type="Proteomes" id="UP000278031">
    <property type="component" value="Unassembled WGS sequence"/>
</dbReference>
<accession>A0A497JKN3</accession>
<evidence type="ECO:0000256" key="1">
    <source>
        <dbReference type="SAM" id="Coils"/>
    </source>
</evidence>
<dbReference type="AlphaFoldDB" id="A0A497JKN3"/>
<gene>
    <name evidence="2" type="ORF">DRO04_01690</name>
</gene>
<dbReference type="EMBL" id="QMWP01000050">
    <property type="protein sequence ID" value="RLG70567.1"/>
    <property type="molecule type" value="Genomic_DNA"/>
</dbReference>
<comment type="caution">
    <text evidence="2">The sequence shown here is derived from an EMBL/GenBank/DDBJ whole genome shotgun (WGS) entry which is preliminary data.</text>
</comment>
<sequence>MKFAKILAFALVVSLLFSSSFAFHWFKGFRKFRGIYFQQKLPAKSGTNIIEKFVEDAMKKSINIDKLSLNELNKLEKELTKKANEYCRSLGKSRMDVFLGFRIRAGCARIRRALRDFKNAKDEYEKLIKEKTAERKAKILATLKTFYKNLTMVIDKSEHPREVSKRLRNAHRIFEKRMAQHLTALEEIEKEENEKKIALE</sequence>
<evidence type="ECO:0000313" key="2">
    <source>
        <dbReference type="EMBL" id="RLG70567.1"/>
    </source>
</evidence>
<feature type="coiled-coil region" evidence="1">
    <location>
        <begin position="69"/>
        <end position="137"/>
    </location>
</feature>
<name>A0A497JKN3_9ARCH</name>
<organism evidence="2 3">
    <name type="scientific">Candidatus Iainarchaeum sp</name>
    <dbReference type="NCBI Taxonomy" id="3101447"/>
    <lineage>
        <taxon>Archaea</taxon>
        <taxon>Candidatus Iainarchaeota</taxon>
        <taxon>Candidatus Iainarchaeia</taxon>
        <taxon>Candidatus Iainarchaeales</taxon>
        <taxon>Candidatus Iainarchaeaceae</taxon>
        <taxon>Candidatus Iainarchaeum</taxon>
    </lineage>
</organism>
<evidence type="ECO:0000313" key="3">
    <source>
        <dbReference type="Proteomes" id="UP000278031"/>
    </source>
</evidence>
<protein>
    <submittedName>
        <fullName evidence="2">Uncharacterized protein</fullName>
    </submittedName>
</protein>
<feature type="non-terminal residue" evidence="2">
    <location>
        <position position="200"/>
    </location>
</feature>
<keyword evidence="1" id="KW-0175">Coiled coil</keyword>
<proteinExistence type="predicted"/>